<dbReference type="SUPFAM" id="SSF51735">
    <property type="entry name" value="NAD(P)-binding Rossmann-fold domains"/>
    <property type="match status" value="1"/>
</dbReference>
<dbReference type="InterPro" id="IPR001509">
    <property type="entry name" value="Epimerase_deHydtase"/>
</dbReference>
<proteinExistence type="inferred from homology"/>
<dbReference type="EMBL" id="AP014685">
    <property type="protein sequence ID" value="BAR53980.1"/>
    <property type="molecule type" value="Genomic_DNA"/>
</dbReference>
<dbReference type="AlphaFoldDB" id="A0A0E3VSI7"/>
<sequence>MIAVTRDTIAQTPADLGHAVYAIGLTSDFRSKPVETVQAHVVCLADLLSSKDFTSFTYLSSTRLYKSERTTDELTSIAASSVDADGIYTLSKLLGEALTFRLAGDRGRVCRLSNVYGGNDRSSNFLTSILADARSRRSVWIMQAPASTKDYIHIDDACRAIAAVAVQGMEPIYNVASGQNTSHRQIADQLGKAGVSVEFGSGPIVSFEPINVQRLRDLLDWKPRSLVDDLPGLLSTPDAIKEFST</sequence>
<comment type="similarity">
    <text evidence="2">Belongs to the NAD(P)-dependent epimerase/dehydratase family.</text>
</comment>
<dbReference type="Gene3D" id="3.40.50.720">
    <property type="entry name" value="NAD(P)-binding Rossmann-like Domain"/>
    <property type="match status" value="1"/>
</dbReference>
<evidence type="ECO:0000256" key="2">
    <source>
        <dbReference type="ARBA" id="ARBA00007637"/>
    </source>
</evidence>
<reference evidence="4 5" key="1">
    <citation type="submission" date="2014-11" db="EMBL/GenBank/DDBJ databases">
        <title>Symbiosis island explosion on the genome of extra-slow-growing strains of soybean bradyrhizobia with massive insertion sequences.</title>
        <authorList>
            <person name="Iida T."/>
            <person name="Minamisawa K."/>
        </authorList>
    </citation>
    <scope>NUCLEOTIDE SEQUENCE [LARGE SCALE GENOMIC DNA]</scope>
    <source>
        <strain evidence="4 5">NK6</strain>
    </source>
</reference>
<name>A0A0E3VSI7_9BRAD</name>
<evidence type="ECO:0000259" key="3">
    <source>
        <dbReference type="Pfam" id="PF01370"/>
    </source>
</evidence>
<dbReference type="InterPro" id="IPR036291">
    <property type="entry name" value="NAD(P)-bd_dom_sf"/>
</dbReference>
<accession>A0A0E3VSI7</accession>
<evidence type="ECO:0000313" key="4">
    <source>
        <dbReference type="EMBL" id="BAR53980.1"/>
    </source>
</evidence>
<feature type="domain" description="NAD-dependent epimerase/dehydratase" evidence="3">
    <location>
        <begin position="23"/>
        <end position="176"/>
    </location>
</feature>
<evidence type="ECO:0000313" key="5">
    <source>
        <dbReference type="Proteomes" id="UP000063308"/>
    </source>
</evidence>
<evidence type="ECO:0000256" key="1">
    <source>
        <dbReference type="ARBA" id="ARBA00005125"/>
    </source>
</evidence>
<protein>
    <recommendedName>
        <fullName evidence="3">NAD-dependent epimerase/dehydratase domain-containing protein</fullName>
    </recommendedName>
</protein>
<organism evidence="4 5">
    <name type="scientific">Bradyrhizobium diazoefficiens</name>
    <dbReference type="NCBI Taxonomy" id="1355477"/>
    <lineage>
        <taxon>Bacteria</taxon>
        <taxon>Pseudomonadati</taxon>
        <taxon>Pseudomonadota</taxon>
        <taxon>Alphaproteobacteria</taxon>
        <taxon>Hyphomicrobiales</taxon>
        <taxon>Nitrobacteraceae</taxon>
        <taxon>Bradyrhizobium</taxon>
    </lineage>
</organism>
<comment type="pathway">
    <text evidence="1">Bacterial outer membrane biogenesis; LPS O-antigen biosynthesis.</text>
</comment>
<gene>
    <name evidence="4" type="ORF">NK6_795</name>
</gene>
<dbReference type="Gene3D" id="3.90.25.10">
    <property type="entry name" value="UDP-galactose 4-epimerase, domain 1"/>
    <property type="match status" value="1"/>
</dbReference>
<dbReference type="PANTHER" id="PTHR43000">
    <property type="entry name" value="DTDP-D-GLUCOSE 4,6-DEHYDRATASE-RELATED"/>
    <property type="match status" value="1"/>
</dbReference>
<dbReference type="Pfam" id="PF01370">
    <property type="entry name" value="Epimerase"/>
    <property type="match status" value="1"/>
</dbReference>
<dbReference type="Proteomes" id="UP000063308">
    <property type="component" value="Chromosome"/>
</dbReference>